<evidence type="ECO:0000259" key="5">
    <source>
        <dbReference type="PROSITE" id="PS50944"/>
    </source>
</evidence>
<dbReference type="GO" id="GO:0046983">
    <property type="term" value="F:protein dimerization activity"/>
    <property type="evidence" value="ECO:0007669"/>
    <property type="project" value="InterPro"/>
</dbReference>
<dbReference type="GO" id="GO:0003700">
    <property type="term" value="F:DNA-binding transcription factor activity"/>
    <property type="evidence" value="ECO:0007669"/>
    <property type="project" value="InterPro"/>
</dbReference>
<evidence type="ECO:0000256" key="1">
    <source>
        <dbReference type="ARBA" id="ARBA00007871"/>
    </source>
</evidence>
<evidence type="ECO:0000256" key="3">
    <source>
        <dbReference type="ARBA" id="ARBA00023125"/>
    </source>
</evidence>
<accession>A0A9D1Q9D3</accession>
<dbReference type="GO" id="GO:0003677">
    <property type="term" value="F:DNA binding"/>
    <property type="evidence" value="ECO:0007669"/>
    <property type="project" value="UniProtKB-KW"/>
</dbReference>
<dbReference type="Pfam" id="PF02742">
    <property type="entry name" value="Fe_dep_repr_C"/>
    <property type="match status" value="1"/>
</dbReference>
<dbReference type="Gene3D" id="1.10.60.10">
    <property type="entry name" value="Iron dependent repressor, metal binding and dimerisation domain"/>
    <property type="match status" value="1"/>
</dbReference>
<name>A0A9D1Q9D3_9FIRM</name>
<dbReference type="InterPro" id="IPR001367">
    <property type="entry name" value="Fe_dep_repressor"/>
</dbReference>
<evidence type="ECO:0000256" key="4">
    <source>
        <dbReference type="ARBA" id="ARBA00023163"/>
    </source>
</evidence>
<evidence type="ECO:0000313" key="7">
    <source>
        <dbReference type="Proteomes" id="UP000823933"/>
    </source>
</evidence>
<dbReference type="AlphaFoldDB" id="A0A9D1Q9D3"/>
<feature type="domain" description="HTH dtxR-type" evidence="5">
    <location>
        <begin position="1"/>
        <end position="64"/>
    </location>
</feature>
<dbReference type="InterPro" id="IPR022689">
    <property type="entry name" value="Iron_dep_repressor"/>
</dbReference>
<keyword evidence="4" id="KW-0804">Transcription</keyword>
<dbReference type="InterPro" id="IPR050536">
    <property type="entry name" value="DtxR_MntR_Metal-Reg"/>
</dbReference>
<dbReference type="InterPro" id="IPR036388">
    <property type="entry name" value="WH-like_DNA-bd_sf"/>
</dbReference>
<dbReference type="Pfam" id="PF01325">
    <property type="entry name" value="Fe_dep_repress"/>
    <property type="match status" value="1"/>
</dbReference>
<dbReference type="SUPFAM" id="SSF46785">
    <property type="entry name" value="Winged helix' DNA-binding domain"/>
    <property type="match status" value="1"/>
</dbReference>
<dbReference type="Proteomes" id="UP000823933">
    <property type="component" value="Unassembled WGS sequence"/>
</dbReference>
<dbReference type="PANTHER" id="PTHR33238:SF7">
    <property type="entry name" value="IRON-DEPENDENT TRANSCRIPTIONAL REGULATOR"/>
    <property type="match status" value="1"/>
</dbReference>
<keyword evidence="2" id="KW-0805">Transcription regulation</keyword>
<reference evidence="6" key="2">
    <citation type="submission" date="2021-04" db="EMBL/GenBank/DDBJ databases">
        <authorList>
            <person name="Gilroy R."/>
        </authorList>
    </citation>
    <scope>NUCLEOTIDE SEQUENCE</scope>
    <source>
        <strain evidence="6">ChiHcolR34-3080</strain>
    </source>
</reference>
<dbReference type="EMBL" id="DXHQ01000068">
    <property type="protein sequence ID" value="HIW08858.1"/>
    <property type="molecule type" value="Genomic_DNA"/>
</dbReference>
<sequence>MTIHQSAEDYLETILMLTERQGKVRSIDVVNELGFTKASVSIAMKKLRENGYIAVDGEGNLTLLPPGQEIAERIYSRHRLLTHFFIQLGVDEKTAAEDACKAEHILSEQTLEKIRQRALLTDAESSCAAQDE</sequence>
<dbReference type="InterPro" id="IPR036390">
    <property type="entry name" value="WH_DNA-bd_sf"/>
</dbReference>
<dbReference type="InterPro" id="IPR036421">
    <property type="entry name" value="Fe_dep_repressor_sf"/>
</dbReference>
<keyword evidence="3" id="KW-0238">DNA-binding</keyword>
<dbReference type="PROSITE" id="PS50944">
    <property type="entry name" value="HTH_DTXR"/>
    <property type="match status" value="1"/>
</dbReference>
<protein>
    <submittedName>
        <fullName evidence="6">Metal-dependent transcriptional regulator</fullName>
    </submittedName>
</protein>
<proteinExistence type="inferred from homology"/>
<dbReference type="SUPFAM" id="SSF47979">
    <property type="entry name" value="Iron-dependent repressor protein, dimerization domain"/>
    <property type="match status" value="1"/>
</dbReference>
<dbReference type="InterPro" id="IPR022687">
    <property type="entry name" value="HTH_DTXR"/>
</dbReference>
<dbReference type="PANTHER" id="PTHR33238">
    <property type="entry name" value="IRON (METAL) DEPENDENT REPRESSOR, DTXR FAMILY"/>
    <property type="match status" value="1"/>
</dbReference>
<gene>
    <name evidence="6" type="ORF">H9890_05585</name>
</gene>
<comment type="caution">
    <text evidence="6">The sequence shown here is derived from an EMBL/GenBank/DDBJ whole genome shotgun (WGS) entry which is preliminary data.</text>
</comment>
<organism evidence="6 7">
    <name type="scientific">Candidatus Faecalibacterium intestinigallinarum</name>
    <dbReference type="NCBI Taxonomy" id="2838581"/>
    <lineage>
        <taxon>Bacteria</taxon>
        <taxon>Bacillati</taxon>
        <taxon>Bacillota</taxon>
        <taxon>Clostridia</taxon>
        <taxon>Eubacteriales</taxon>
        <taxon>Oscillospiraceae</taxon>
        <taxon>Faecalibacterium</taxon>
    </lineage>
</organism>
<comment type="similarity">
    <text evidence="1">Belongs to the DtxR/MntR family.</text>
</comment>
<reference evidence="6" key="1">
    <citation type="journal article" date="2021" name="PeerJ">
        <title>Extensive microbial diversity within the chicken gut microbiome revealed by metagenomics and culture.</title>
        <authorList>
            <person name="Gilroy R."/>
            <person name="Ravi A."/>
            <person name="Getino M."/>
            <person name="Pursley I."/>
            <person name="Horton D.L."/>
            <person name="Alikhan N.F."/>
            <person name="Baker D."/>
            <person name="Gharbi K."/>
            <person name="Hall N."/>
            <person name="Watson M."/>
            <person name="Adriaenssens E.M."/>
            <person name="Foster-Nyarko E."/>
            <person name="Jarju S."/>
            <person name="Secka A."/>
            <person name="Antonio M."/>
            <person name="Oren A."/>
            <person name="Chaudhuri R.R."/>
            <person name="La Ragione R."/>
            <person name="Hildebrand F."/>
            <person name="Pallen M.J."/>
        </authorList>
    </citation>
    <scope>NUCLEOTIDE SEQUENCE</scope>
    <source>
        <strain evidence="6">ChiHcolR34-3080</strain>
    </source>
</reference>
<evidence type="ECO:0000313" key="6">
    <source>
        <dbReference type="EMBL" id="HIW08858.1"/>
    </source>
</evidence>
<dbReference type="SMART" id="SM00529">
    <property type="entry name" value="HTH_DTXR"/>
    <property type="match status" value="1"/>
</dbReference>
<dbReference type="Gene3D" id="1.10.10.10">
    <property type="entry name" value="Winged helix-like DNA-binding domain superfamily/Winged helix DNA-binding domain"/>
    <property type="match status" value="1"/>
</dbReference>
<evidence type="ECO:0000256" key="2">
    <source>
        <dbReference type="ARBA" id="ARBA00023015"/>
    </source>
</evidence>
<dbReference type="GO" id="GO:0046914">
    <property type="term" value="F:transition metal ion binding"/>
    <property type="evidence" value="ECO:0007669"/>
    <property type="project" value="InterPro"/>
</dbReference>